<reference evidence="10 11" key="1">
    <citation type="journal article" date="2023" name="Microbiol. Spectr.">
        <title>Symbiosis of Carpenter Bees with Uncharacterized Lactic Acid Bacteria Showing NAD Auxotrophy.</title>
        <authorList>
            <person name="Kawasaki S."/>
            <person name="Ozawa K."/>
            <person name="Mori T."/>
            <person name="Yamamoto A."/>
            <person name="Ito M."/>
            <person name="Ohkuma M."/>
            <person name="Sakamoto M."/>
            <person name="Matsutani M."/>
        </authorList>
    </citation>
    <scope>NUCLEOTIDE SEQUENCE [LARGE SCALE GENOMIC DNA]</scope>
    <source>
        <strain evidence="10 11">KimC2</strain>
    </source>
</reference>
<evidence type="ECO:0000256" key="5">
    <source>
        <dbReference type="ARBA" id="ARBA00022839"/>
    </source>
</evidence>
<dbReference type="Gene3D" id="3.90.1640.30">
    <property type="match status" value="1"/>
</dbReference>
<evidence type="ECO:0000256" key="4">
    <source>
        <dbReference type="ARBA" id="ARBA00022801"/>
    </source>
</evidence>
<dbReference type="GO" id="GO:0006310">
    <property type="term" value="P:DNA recombination"/>
    <property type="evidence" value="ECO:0007669"/>
    <property type="project" value="InterPro"/>
</dbReference>
<dbReference type="InterPro" id="IPR041122">
    <property type="entry name" value="RecJ_OB"/>
</dbReference>
<dbReference type="InterPro" id="IPR001667">
    <property type="entry name" value="DDH_dom"/>
</dbReference>
<evidence type="ECO:0000259" key="7">
    <source>
        <dbReference type="Pfam" id="PF02272"/>
    </source>
</evidence>
<evidence type="ECO:0000259" key="9">
    <source>
        <dbReference type="Pfam" id="PF17768"/>
    </source>
</evidence>
<feature type="domain" description="Single-stranded-DNA-specific exonuclease RecJ C-terminal" evidence="8">
    <location>
        <begin position="561"/>
        <end position="751"/>
    </location>
</feature>
<dbReference type="InterPro" id="IPR003156">
    <property type="entry name" value="DHHA1_dom"/>
</dbReference>
<dbReference type="GO" id="GO:0003676">
    <property type="term" value="F:nucleic acid binding"/>
    <property type="evidence" value="ECO:0007669"/>
    <property type="project" value="InterPro"/>
</dbReference>
<dbReference type="KEGG" id="xak:KIMC2_08260"/>
<dbReference type="AlphaFoldDB" id="A0AAU9CQP9"/>
<evidence type="ECO:0000259" key="8">
    <source>
        <dbReference type="Pfam" id="PF10141"/>
    </source>
</evidence>
<dbReference type="Pfam" id="PF02272">
    <property type="entry name" value="DHHA1"/>
    <property type="match status" value="1"/>
</dbReference>
<evidence type="ECO:0000259" key="6">
    <source>
        <dbReference type="Pfam" id="PF01368"/>
    </source>
</evidence>
<dbReference type="Pfam" id="PF17768">
    <property type="entry name" value="RecJ_OB"/>
    <property type="match status" value="1"/>
</dbReference>
<evidence type="ECO:0000256" key="1">
    <source>
        <dbReference type="ARBA" id="ARBA00005915"/>
    </source>
</evidence>
<feature type="domain" description="DHHA1" evidence="7">
    <location>
        <begin position="340"/>
        <end position="433"/>
    </location>
</feature>
<evidence type="ECO:0000256" key="2">
    <source>
        <dbReference type="ARBA" id="ARBA00019841"/>
    </source>
</evidence>
<dbReference type="InterPro" id="IPR051673">
    <property type="entry name" value="SSDNA_exonuclease_RecJ"/>
</dbReference>
<dbReference type="InterPro" id="IPR038763">
    <property type="entry name" value="DHH_sf"/>
</dbReference>
<evidence type="ECO:0000313" key="10">
    <source>
        <dbReference type="EMBL" id="BDR56264.1"/>
    </source>
</evidence>
<evidence type="ECO:0000313" key="11">
    <source>
        <dbReference type="Proteomes" id="UP001321804"/>
    </source>
</evidence>
<dbReference type="GO" id="GO:0008409">
    <property type="term" value="F:5'-3' exonuclease activity"/>
    <property type="evidence" value="ECO:0007669"/>
    <property type="project" value="InterPro"/>
</dbReference>
<dbReference type="GO" id="GO:0006281">
    <property type="term" value="P:DNA repair"/>
    <property type="evidence" value="ECO:0007669"/>
    <property type="project" value="InterPro"/>
</dbReference>
<accession>A0AAU9CQP9</accession>
<dbReference type="EMBL" id="AP026801">
    <property type="protein sequence ID" value="BDR56264.1"/>
    <property type="molecule type" value="Genomic_DNA"/>
</dbReference>
<keyword evidence="11" id="KW-1185">Reference proteome</keyword>
<feature type="domain" description="RecJ OB" evidence="9">
    <location>
        <begin position="447"/>
        <end position="552"/>
    </location>
</feature>
<name>A0AAU9CQP9_9LACO</name>
<dbReference type="Proteomes" id="UP001321804">
    <property type="component" value="Chromosome"/>
</dbReference>
<dbReference type="Pfam" id="PF10141">
    <property type="entry name" value="ssDNA-exonuc_C"/>
    <property type="match status" value="1"/>
</dbReference>
<comment type="similarity">
    <text evidence="1">Belongs to the RecJ family.</text>
</comment>
<keyword evidence="4" id="KW-0378">Hydrolase</keyword>
<dbReference type="Pfam" id="PF01368">
    <property type="entry name" value="DHH"/>
    <property type="match status" value="1"/>
</dbReference>
<proteinExistence type="inferred from homology"/>
<dbReference type="Gene3D" id="3.10.310.30">
    <property type="match status" value="1"/>
</dbReference>
<keyword evidence="3" id="KW-0540">Nuclease</keyword>
<dbReference type="PANTHER" id="PTHR30255">
    <property type="entry name" value="SINGLE-STRANDED-DNA-SPECIFIC EXONUCLEASE RECJ"/>
    <property type="match status" value="1"/>
</dbReference>
<protein>
    <recommendedName>
        <fullName evidence="2">Single-stranded-DNA-specific exonuclease RecJ</fullName>
    </recommendedName>
</protein>
<feature type="domain" description="DDH" evidence="6">
    <location>
        <begin position="80"/>
        <end position="225"/>
    </location>
</feature>
<dbReference type="PANTHER" id="PTHR30255:SF2">
    <property type="entry name" value="SINGLE-STRANDED-DNA-SPECIFIC EXONUCLEASE RECJ"/>
    <property type="match status" value="1"/>
</dbReference>
<dbReference type="SUPFAM" id="SSF64182">
    <property type="entry name" value="DHH phosphoesterases"/>
    <property type="match status" value="1"/>
</dbReference>
<keyword evidence="5 10" id="KW-0269">Exonuclease</keyword>
<dbReference type="NCBIfam" id="TIGR00644">
    <property type="entry name" value="recJ"/>
    <property type="match status" value="1"/>
</dbReference>
<dbReference type="InterPro" id="IPR018779">
    <property type="entry name" value="RecJ_C"/>
</dbReference>
<sequence>MKYNWIDRPPNDQQVVDNLKRELKVSSIFAQILYQRGISSLEDYQTQIMLKDFTPYDPFLMKDMDRACDRINQAVESGEKVLIYGDYDADGVTSTSLLYETLINIGADVSYYIPDRFQDGYGPNIDTYTKVIDKDIKLLITIDNGVTGTDAFEWTRNNGIDVIVCDHHEIPAVVSPNIDCLIHPASSDSDYPNKHLAGVGVAYKLACALLGDEQEDLLDLVAIGTVADVVKLTPENRYFVLRGIEIIKTRERLGIDNILKSSKIETSKINDQTIGFQIAPRINSAGRLDKADFVVDLLTTFDEDNANSEAAKLESLNKERKELTQKMSLEAFDQVKSCKDQVIVASSTNWPEGIIGIIAAKLAEKMNRPAIVFHIDEENQIAKGSARTCGTINIYDLIKPSQKILESFGGHEGAAGLSLKLDHFDQFKEEINKSEIPKDQKKSKLLIDVNAQISDFNEDLYHELENLRPFGPGNEEPIFSMDNFSVGDIHRIGENGDHLRLSITQNKKKINVIGFQMGFADSYFLSNNVEKIAFHLSLNEWNNLSQIQLVLLDFKVNKPMIFDERLHKIKSYELKKKSWPLIFFSSNRADNFKKNYPQIKNDIFLANDDLNSLQNIVLFDQPNSKLELVDFFKNNQQLEKIDFVLLDSINLAVGGFPTTEDFKKSYKFIFQQKKIPLKNGLIDLGLSLEKTKVVLNVFFDLKFVNIKNDFLLINEKAEFQSLEGSSVYQLYRQKYEFQREFMLCPIDELKDKILSYYKEIGDI</sequence>
<dbReference type="InterPro" id="IPR004610">
    <property type="entry name" value="RecJ"/>
</dbReference>
<gene>
    <name evidence="10" type="primary">recJ</name>
    <name evidence="10" type="ORF">KIMC2_08260</name>
</gene>
<organism evidence="10 11">
    <name type="scientific">Xylocopilactobacillus apis</name>
    <dbReference type="NCBI Taxonomy" id="2932183"/>
    <lineage>
        <taxon>Bacteria</taxon>
        <taxon>Bacillati</taxon>
        <taxon>Bacillota</taxon>
        <taxon>Bacilli</taxon>
        <taxon>Lactobacillales</taxon>
        <taxon>Lactobacillaceae</taxon>
        <taxon>Xylocopilactobacillus</taxon>
    </lineage>
</organism>
<dbReference type="RefSeq" id="WP_317698163.1">
    <property type="nucleotide sequence ID" value="NZ_AP026801.1"/>
</dbReference>
<evidence type="ECO:0000256" key="3">
    <source>
        <dbReference type="ARBA" id="ARBA00022722"/>
    </source>
</evidence>